<dbReference type="RefSeq" id="WP_377185130.1">
    <property type="nucleotide sequence ID" value="NZ_JBHUPD010000002.1"/>
</dbReference>
<dbReference type="EMBL" id="JBHUPD010000002">
    <property type="protein sequence ID" value="MFD2872923.1"/>
    <property type="molecule type" value="Genomic_DNA"/>
</dbReference>
<comment type="caution">
    <text evidence="1">The sequence shown here is derived from an EMBL/GenBank/DDBJ whole genome shotgun (WGS) entry which is preliminary data.</text>
</comment>
<proteinExistence type="predicted"/>
<dbReference type="Proteomes" id="UP001597557">
    <property type="component" value="Unassembled WGS sequence"/>
</dbReference>
<name>A0ABW5YC01_9SPHI</name>
<accession>A0ABW5YC01</accession>
<reference evidence="2" key="1">
    <citation type="journal article" date="2019" name="Int. J. Syst. Evol. Microbiol.">
        <title>The Global Catalogue of Microorganisms (GCM) 10K type strain sequencing project: providing services to taxonomists for standard genome sequencing and annotation.</title>
        <authorList>
            <consortium name="The Broad Institute Genomics Platform"/>
            <consortium name="The Broad Institute Genome Sequencing Center for Infectious Disease"/>
            <person name="Wu L."/>
            <person name="Ma J."/>
        </authorList>
    </citation>
    <scope>NUCLEOTIDE SEQUENCE [LARGE SCALE GENOMIC DNA]</scope>
    <source>
        <strain evidence="2">KCTC 22437</strain>
    </source>
</reference>
<evidence type="ECO:0000313" key="2">
    <source>
        <dbReference type="Proteomes" id="UP001597557"/>
    </source>
</evidence>
<gene>
    <name evidence="1" type="ORF">ACFS5N_10625</name>
</gene>
<sequence length="85" mass="9439">MPPFAREGAILKANNSDNKILNSAECPVIIAPHHTQPINKVLFAFDGSSSALFSIKQFTYLLPELSDAKNQLNLCSQEAYFIRKT</sequence>
<organism evidence="1 2">
    <name type="scientific">Mucilaginibacter ximonensis</name>
    <dbReference type="NCBI Taxonomy" id="538021"/>
    <lineage>
        <taxon>Bacteria</taxon>
        <taxon>Pseudomonadati</taxon>
        <taxon>Bacteroidota</taxon>
        <taxon>Sphingobacteriia</taxon>
        <taxon>Sphingobacteriales</taxon>
        <taxon>Sphingobacteriaceae</taxon>
        <taxon>Mucilaginibacter</taxon>
    </lineage>
</organism>
<protein>
    <recommendedName>
        <fullName evidence="3">Universal stress protein family protein</fullName>
    </recommendedName>
</protein>
<dbReference type="Gene3D" id="3.40.50.12370">
    <property type="match status" value="1"/>
</dbReference>
<evidence type="ECO:0000313" key="1">
    <source>
        <dbReference type="EMBL" id="MFD2872923.1"/>
    </source>
</evidence>
<keyword evidence="2" id="KW-1185">Reference proteome</keyword>
<evidence type="ECO:0008006" key="3">
    <source>
        <dbReference type="Google" id="ProtNLM"/>
    </source>
</evidence>